<feature type="transmembrane region" description="Helical" evidence="6">
    <location>
        <begin position="93"/>
        <end position="112"/>
    </location>
</feature>
<dbReference type="AlphaFoldDB" id="F4PLN8"/>
<comment type="similarity">
    <text evidence="2">Belongs to the OB-RGRP/VPS55 family.</text>
</comment>
<proteinExistence type="inferred from homology"/>
<dbReference type="GeneID" id="14875118"/>
<dbReference type="GO" id="GO:0032511">
    <property type="term" value="P:late endosome to vacuole transport via multivesicular body sorting pathway"/>
    <property type="evidence" value="ECO:0007669"/>
    <property type="project" value="TreeGrafter"/>
</dbReference>
<feature type="transmembrane region" description="Helical" evidence="6">
    <location>
        <begin position="21"/>
        <end position="41"/>
    </location>
</feature>
<evidence type="ECO:0000256" key="1">
    <source>
        <dbReference type="ARBA" id="ARBA00004141"/>
    </source>
</evidence>
<sequence>MGHDVKGMCTSSSSLSETSCVVSKTGWPIIVVVSYFLAPFPNMVCKNRDQFSSDSGSMTDLGLFITGFLIASGFGIPAVLAHSNIISYKALGFALGGGITVYATLISFMAYFNRHHDDDDGWGNY</sequence>
<dbReference type="EMBL" id="GL883008">
    <property type="protein sequence ID" value="EGG23460.1"/>
    <property type="molecule type" value="Genomic_DNA"/>
</dbReference>
<dbReference type="GO" id="GO:0016020">
    <property type="term" value="C:membrane"/>
    <property type="evidence" value="ECO:0007669"/>
    <property type="project" value="UniProtKB-SubCell"/>
</dbReference>
<dbReference type="STRING" id="1054147.F4PLN8"/>
<protein>
    <submittedName>
        <fullName evidence="7">Vacuolar protein sorting 55 family protein</fullName>
    </submittedName>
</protein>
<name>F4PLN8_CACFS</name>
<dbReference type="Proteomes" id="UP000007797">
    <property type="component" value="Unassembled WGS sequence"/>
</dbReference>
<evidence type="ECO:0000313" key="8">
    <source>
        <dbReference type="Proteomes" id="UP000007797"/>
    </source>
</evidence>
<evidence type="ECO:0000256" key="3">
    <source>
        <dbReference type="ARBA" id="ARBA00022692"/>
    </source>
</evidence>
<keyword evidence="5 6" id="KW-0472">Membrane</keyword>
<comment type="subcellular location">
    <subcellularLocation>
        <location evidence="1">Membrane</location>
        <topology evidence="1">Multi-pass membrane protein</topology>
    </subcellularLocation>
</comment>
<evidence type="ECO:0000256" key="5">
    <source>
        <dbReference type="ARBA" id="ARBA00023136"/>
    </source>
</evidence>
<feature type="transmembrane region" description="Helical" evidence="6">
    <location>
        <begin position="61"/>
        <end position="81"/>
    </location>
</feature>
<keyword evidence="4 6" id="KW-1133">Transmembrane helix</keyword>
<dbReference type="Pfam" id="PF04133">
    <property type="entry name" value="Vps55"/>
    <property type="match status" value="1"/>
</dbReference>
<dbReference type="OrthoDB" id="14246at2759"/>
<keyword evidence="3 6" id="KW-0812">Transmembrane</keyword>
<gene>
    <name evidence="7" type="primary">vps55</name>
    <name evidence="7" type="ORF">DFA_05593</name>
</gene>
<reference evidence="8" key="1">
    <citation type="journal article" date="2011" name="Genome Res.">
        <title>Phylogeny-wide analysis of social amoeba genomes highlights ancient origins for complex intercellular communication.</title>
        <authorList>
            <person name="Heidel A.J."/>
            <person name="Lawal H.M."/>
            <person name="Felder M."/>
            <person name="Schilde C."/>
            <person name="Helps N.R."/>
            <person name="Tunggal B."/>
            <person name="Rivero F."/>
            <person name="John U."/>
            <person name="Schleicher M."/>
            <person name="Eichinger L."/>
            <person name="Platzer M."/>
            <person name="Noegel A.A."/>
            <person name="Schaap P."/>
            <person name="Gloeckner G."/>
        </authorList>
    </citation>
    <scope>NUCLEOTIDE SEQUENCE [LARGE SCALE GENOMIC DNA]</scope>
    <source>
        <strain evidence="8">SH3</strain>
    </source>
</reference>
<dbReference type="OMA" id="ICARCAN"/>
<dbReference type="PANTHER" id="PTHR12050">
    <property type="entry name" value="LEPTIN RECEPTOR-RELATED"/>
    <property type="match status" value="1"/>
</dbReference>
<dbReference type="RefSeq" id="XP_004361311.1">
    <property type="nucleotide sequence ID" value="XM_004361254.1"/>
</dbReference>
<evidence type="ECO:0000313" key="7">
    <source>
        <dbReference type="EMBL" id="EGG23460.1"/>
    </source>
</evidence>
<accession>F4PLN8</accession>
<organism evidence="7 8">
    <name type="scientific">Cavenderia fasciculata</name>
    <name type="common">Slime mold</name>
    <name type="synonym">Dictyostelium fasciculatum</name>
    <dbReference type="NCBI Taxonomy" id="261658"/>
    <lineage>
        <taxon>Eukaryota</taxon>
        <taxon>Amoebozoa</taxon>
        <taxon>Evosea</taxon>
        <taxon>Eumycetozoa</taxon>
        <taxon>Dictyostelia</taxon>
        <taxon>Acytosteliales</taxon>
        <taxon>Cavenderiaceae</taxon>
        <taxon>Cavenderia</taxon>
    </lineage>
</organism>
<dbReference type="KEGG" id="dfa:DFA_05593"/>
<evidence type="ECO:0000256" key="2">
    <source>
        <dbReference type="ARBA" id="ARBA00005645"/>
    </source>
</evidence>
<evidence type="ECO:0000256" key="6">
    <source>
        <dbReference type="SAM" id="Phobius"/>
    </source>
</evidence>
<dbReference type="PANTHER" id="PTHR12050:SF0">
    <property type="entry name" value="RH04491P"/>
    <property type="match status" value="1"/>
</dbReference>
<evidence type="ECO:0000256" key="4">
    <source>
        <dbReference type="ARBA" id="ARBA00022989"/>
    </source>
</evidence>
<dbReference type="GO" id="GO:0005768">
    <property type="term" value="C:endosome"/>
    <property type="evidence" value="ECO:0007669"/>
    <property type="project" value="TreeGrafter"/>
</dbReference>
<dbReference type="InterPro" id="IPR007262">
    <property type="entry name" value="Vps55/LEPROT"/>
</dbReference>
<keyword evidence="8" id="KW-1185">Reference proteome</keyword>